<comment type="caution">
    <text evidence="3">The sequence shown here is derived from an EMBL/GenBank/DDBJ whole genome shotgun (WGS) entry which is preliminary data.</text>
</comment>
<evidence type="ECO:0000256" key="1">
    <source>
        <dbReference type="SAM" id="MobiDB-lite"/>
    </source>
</evidence>
<evidence type="ECO:0000313" key="3">
    <source>
        <dbReference type="EMBL" id="GAA0879767.1"/>
    </source>
</evidence>
<name>A0ABN1N2F1_9BACT</name>
<sequence length="387" mass="43536">MESNRKPFYKNRRYQVIFGLVVLLIAFRLYLPTLVKNYVNKVLAELPGYYGHVESIDIALIRGAYVINELYLNKIEAETEIPFINLPKTDISIEWKSLFKGEIVSEVLLYEPTVNYVSEDQEGEEAAKGDDWSKALTDLVPIKINHLEMHDGKFSYIVAGSDPAINLDISNLELVADNLRNVEAEPQTLPSPMRLTGTSVGNGQLSIEGELNLIREIPDLDLALALEGVDMTALNDFSSHYASLDFEQGRFDLYSEIAIADGFMTGYIKPMLVDSKLIAKEESFAEKLWEGFVGFFKFALKNQGTNTLASKVPLEGDLNNVETSTWTTIVNVVKNGWIEAFTQAVDEDVSYQDALQRIGGGDNTKSKKEIRQEKREEKQKEKESRGN</sequence>
<keyword evidence="2" id="KW-0472">Membrane</keyword>
<evidence type="ECO:0000256" key="2">
    <source>
        <dbReference type="SAM" id="Phobius"/>
    </source>
</evidence>
<dbReference type="InterPro" id="IPR008023">
    <property type="entry name" value="DUF748"/>
</dbReference>
<gene>
    <name evidence="3" type="ORF">GCM10009119_27360</name>
</gene>
<accession>A0ABN1N2F1</accession>
<dbReference type="EMBL" id="BAAAFI010000032">
    <property type="protein sequence ID" value="GAA0879767.1"/>
    <property type="molecule type" value="Genomic_DNA"/>
</dbReference>
<feature type="transmembrane region" description="Helical" evidence="2">
    <location>
        <begin position="12"/>
        <end position="31"/>
    </location>
</feature>
<protein>
    <submittedName>
        <fullName evidence="3">DUF748 domain-containing protein</fullName>
    </submittedName>
</protein>
<proteinExistence type="predicted"/>
<keyword evidence="2" id="KW-1133">Transmembrane helix</keyword>
<reference evidence="3 4" key="1">
    <citation type="journal article" date="2019" name="Int. J. Syst. Evol. Microbiol.">
        <title>The Global Catalogue of Microorganisms (GCM) 10K type strain sequencing project: providing services to taxonomists for standard genome sequencing and annotation.</title>
        <authorList>
            <consortium name="The Broad Institute Genomics Platform"/>
            <consortium name="The Broad Institute Genome Sequencing Center for Infectious Disease"/>
            <person name="Wu L."/>
            <person name="Ma J."/>
        </authorList>
    </citation>
    <scope>NUCLEOTIDE SEQUENCE [LARGE SCALE GENOMIC DNA]</scope>
    <source>
        <strain evidence="3 4">JCM 16112</strain>
    </source>
</reference>
<dbReference type="Proteomes" id="UP001500469">
    <property type="component" value="Unassembled WGS sequence"/>
</dbReference>
<keyword evidence="2" id="KW-0812">Transmembrane</keyword>
<dbReference type="Pfam" id="PF05359">
    <property type="entry name" value="DUF748"/>
    <property type="match status" value="1"/>
</dbReference>
<dbReference type="RefSeq" id="WP_343852519.1">
    <property type="nucleotide sequence ID" value="NZ_BAAAFI010000032.1"/>
</dbReference>
<organism evidence="3 4">
    <name type="scientific">Algoriphagus jejuensis</name>
    <dbReference type="NCBI Taxonomy" id="419934"/>
    <lineage>
        <taxon>Bacteria</taxon>
        <taxon>Pseudomonadati</taxon>
        <taxon>Bacteroidota</taxon>
        <taxon>Cytophagia</taxon>
        <taxon>Cytophagales</taxon>
        <taxon>Cyclobacteriaceae</taxon>
        <taxon>Algoriphagus</taxon>
    </lineage>
</organism>
<keyword evidence="4" id="KW-1185">Reference proteome</keyword>
<evidence type="ECO:0000313" key="4">
    <source>
        <dbReference type="Proteomes" id="UP001500469"/>
    </source>
</evidence>
<feature type="region of interest" description="Disordered" evidence="1">
    <location>
        <begin position="356"/>
        <end position="387"/>
    </location>
</feature>
<feature type="compositionally biased region" description="Basic and acidic residues" evidence="1">
    <location>
        <begin position="364"/>
        <end position="387"/>
    </location>
</feature>